<accession>A0A085G4U6</accession>
<dbReference type="RefSeq" id="WP_034497860.1">
    <property type="nucleotide sequence ID" value="NZ_JMPI01000054.1"/>
</dbReference>
<name>A0A085G4U6_9ENTR</name>
<keyword evidence="2" id="KW-1185">Reference proteome</keyword>
<organism evidence="1 2">
    <name type="scientific">Buttiauxella agrestis ATCC 33320</name>
    <dbReference type="NCBI Taxonomy" id="1006004"/>
    <lineage>
        <taxon>Bacteria</taxon>
        <taxon>Pseudomonadati</taxon>
        <taxon>Pseudomonadota</taxon>
        <taxon>Gammaproteobacteria</taxon>
        <taxon>Enterobacterales</taxon>
        <taxon>Enterobacteriaceae</taxon>
        <taxon>Buttiauxella</taxon>
    </lineage>
</organism>
<dbReference type="AlphaFoldDB" id="A0A085G4U6"/>
<dbReference type="Proteomes" id="UP000028653">
    <property type="component" value="Unassembled WGS sequence"/>
</dbReference>
<comment type="caution">
    <text evidence="1">The sequence shown here is derived from an EMBL/GenBank/DDBJ whole genome shotgun (WGS) entry which is preliminary data.</text>
</comment>
<evidence type="ECO:0000313" key="1">
    <source>
        <dbReference type="EMBL" id="KFC78741.1"/>
    </source>
</evidence>
<dbReference type="STRING" id="1006004.GBAG_3187"/>
<protein>
    <submittedName>
        <fullName evidence="1">Uncharacterized protein</fullName>
    </submittedName>
</protein>
<reference evidence="1 2" key="1">
    <citation type="submission" date="2014-05" db="EMBL/GenBank/DDBJ databases">
        <title>ATOL: Assembling a taxonomically balanced genome-scale reconstruction of the evolutionary history of the Enterobacteriaceae.</title>
        <authorList>
            <person name="Plunkett G.III."/>
            <person name="Neeno-Eckwall E.C."/>
            <person name="Glasner J.D."/>
            <person name="Perna N.T."/>
        </authorList>
    </citation>
    <scope>NUCLEOTIDE SEQUENCE [LARGE SCALE GENOMIC DNA]</scope>
    <source>
        <strain evidence="1 2">ATCC 33320</strain>
    </source>
</reference>
<sequence>MVPRLRSLECELPQDEDLSLIHERLREAAQLILKAEDEPARRLHIERLKKDICIYRDKLYVHGIATEIVENVERLAALLTKYKRVLIVE</sequence>
<proteinExistence type="predicted"/>
<dbReference type="EMBL" id="JMPI01000054">
    <property type="protein sequence ID" value="KFC78741.1"/>
    <property type="molecule type" value="Genomic_DNA"/>
</dbReference>
<gene>
    <name evidence="1" type="ORF">GBAG_3187</name>
</gene>
<evidence type="ECO:0000313" key="2">
    <source>
        <dbReference type="Proteomes" id="UP000028653"/>
    </source>
</evidence>